<feature type="compositionally biased region" description="Polar residues" evidence="1">
    <location>
        <begin position="263"/>
        <end position="276"/>
    </location>
</feature>
<name>A0A9W8N1R7_9AGAR</name>
<organism evidence="2 3">
    <name type="scientific">Agrocybe chaxingu</name>
    <dbReference type="NCBI Taxonomy" id="84603"/>
    <lineage>
        <taxon>Eukaryota</taxon>
        <taxon>Fungi</taxon>
        <taxon>Dikarya</taxon>
        <taxon>Basidiomycota</taxon>
        <taxon>Agaricomycotina</taxon>
        <taxon>Agaricomycetes</taxon>
        <taxon>Agaricomycetidae</taxon>
        <taxon>Agaricales</taxon>
        <taxon>Agaricineae</taxon>
        <taxon>Strophariaceae</taxon>
        <taxon>Agrocybe</taxon>
    </lineage>
</organism>
<feature type="compositionally biased region" description="Polar residues" evidence="1">
    <location>
        <begin position="108"/>
        <end position="121"/>
    </location>
</feature>
<accession>A0A9W8N1R7</accession>
<dbReference type="EMBL" id="JANKHO010000018">
    <property type="protein sequence ID" value="KAJ3517478.1"/>
    <property type="molecule type" value="Genomic_DNA"/>
</dbReference>
<comment type="caution">
    <text evidence="2">The sequence shown here is derived from an EMBL/GenBank/DDBJ whole genome shotgun (WGS) entry which is preliminary data.</text>
</comment>
<feature type="region of interest" description="Disordered" evidence="1">
    <location>
        <begin position="256"/>
        <end position="276"/>
    </location>
</feature>
<dbReference type="OrthoDB" id="10528705at2759"/>
<evidence type="ECO:0000313" key="2">
    <source>
        <dbReference type="EMBL" id="KAJ3517478.1"/>
    </source>
</evidence>
<protein>
    <submittedName>
        <fullName evidence="2">Uncharacterized protein</fullName>
    </submittedName>
</protein>
<feature type="region of interest" description="Disordered" evidence="1">
    <location>
        <begin position="98"/>
        <end position="213"/>
    </location>
</feature>
<evidence type="ECO:0000256" key="1">
    <source>
        <dbReference type="SAM" id="MobiDB-lite"/>
    </source>
</evidence>
<keyword evidence="3" id="KW-1185">Reference proteome</keyword>
<reference evidence="2" key="1">
    <citation type="submission" date="2022-07" db="EMBL/GenBank/DDBJ databases">
        <title>Genome Sequence of Agrocybe chaxingu.</title>
        <authorList>
            <person name="Buettner E."/>
        </authorList>
    </citation>
    <scope>NUCLEOTIDE SEQUENCE</scope>
    <source>
        <strain evidence="2">MP-N11</strain>
    </source>
</reference>
<gene>
    <name evidence="2" type="ORF">NLJ89_g476</name>
</gene>
<sequence length="276" mass="30839">MVMQAPSFEYPMNSPYDVVLPTPEPWIGSRYGEYAYHAPYKPLVEAPVQNPVPPMEQPRVIESNLRKRPSSRGYTLLPTKASDISVGLPQRHSYALSEDGYISGPEDNLTSSDDSGENSSWTDDEEHHNTDSDRDGSVQELLSNDHIRRRRQFRRPAKRLRSRTRSTRRPAPSRRRVRVRAPRRQRSNSSFGSFHAAEPGGSQTTPGSTADFFSHPLSSFGSLNGSAVSFGSGPTQVTNTNSWNVHHYNIAHSFTAGERTGTKEGNSGRSRTYYSP</sequence>
<feature type="compositionally biased region" description="Basic and acidic residues" evidence="1">
    <location>
        <begin position="125"/>
        <end position="137"/>
    </location>
</feature>
<dbReference type="Proteomes" id="UP001148786">
    <property type="component" value="Unassembled WGS sequence"/>
</dbReference>
<dbReference type="AlphaFoldDB" id="A0A9W8N1R7"/>
<proteinExistence type="predicted"/>
<evidence type="ECO:0000313" key="3">
    <source>
        <dbReference type="Proteomes" id="UP001148786"/>
    </source>
</evidence>
<feature type="compositionally biased region" description="Basic residues" evidence="1">
    <location>
        <begin position="147"/>
        <end position="186"/>
    </location>
</feature>